<dbReference type="InterPro" id="IPR008255">
    <property type="entry name" value="Pyr_nucl-diS_OxRdtase_2_AS"/>
</dbReference>
<organism evidence="7 8">
    <name type="scientific">Candidatus Adlerbacteria bacterium RIFCSPLOWO2_01_FULL_54_21b</name>
    <dbReference type="NCBI Taxonomy" id="1797245"/>
    <lineage>
        <taxon>Bacteria</taxon>
        <taxon>Candidatus Adleribacteriota</taxon>
    </lineage>
</organism>
<proteinExistence type="predicted"/>
<dbReference type="SUPFAM" id="SSF51905">
    <property type="entry name" value="FAD/NAD(P)-binding domain"/>
    <property type="match status" value="1"/>
</dbReference>
<keyword evidence="3" id="KW-0560">Oxidoreductase</keyword>
<dbReference type="EMBL" id="MEWZ01000008">
    <property type="protein sequence ID" value="OGC87051.1"/>
    <property type="molecule type" value="Genomic_DNA"/>
</dbReference>
<keyword evidence="1" id="KW-0285">Flavoprotein</keyword>
<protein>
    <recommendedName>
        <fullName evidence="6">FAD/NAD(P)-binding domain-containing protein</fullName>
    </recommendedName>
</protein>
<dbReference type="AlphaFoldDB" id="A0A1F4XZI4"/>
<dbReference type="Pfam" id="PF07992">
    <property type="entry name" value="Pyr_redox_2"/>
    <property type="match status" value="1"/>
</dbReference>
<dbReference type="PRINTS" id="PR00368">
    <property type="entry name" value="FADPNR"/>
</dbReference>
<comment type="caution">
    <text evidence="7">The sequence shown here is derived from an EMBL/GenBank/DDBJ whole genome shotgun (WGS) entry which is preliminary data.</text>
</comment>
<evidence type="ECO:0000256" key="5">
    <source>
        <dbReference type="ARBA" id="ARBA00023284"/>
    </source>
</evidence>
<reference evidence="7 8" key="1">
    <citation type="journal article" date="2016" name="Nat. Commun.">
        <title>Thousands of microbial genomes shed light on interconnected biogeochemical processes in an aquifer system.</title>
        <authorList>
            <person name="Anantharaman K."/>
            <person name="Brown C.T."/>
            <person name="Hug L.A."/>
            <person name="Sharon I."/>
            <person name="Castelle C.J."/>
            <person name="Probst A.J."/>
            <person name="Thomas B.C."/>
            <person name="Singh A."/>
            <person name="Wilkins M.J."/>
            <person name="Karaoz U."/>
            <person name="Brodie E.L."/>
            <person name="Williams K.H."/>
            <person name="Hubbard S.S."/>
            <person name="Banfield J.F."/>
        </authorList>
    </citation>
    <scope>NUCLEOTIDE SEQUENCE [LARGE SCALE GENOMIC DNA]</scope>
</reference>
<evidence type="ECO:0000313" key="8">
    <source>
        <dbReference type="Proteomes" id="UP000178585"/>
    </source>
</evidence>
<evidence type="ECO:0000256" key="3">
    <source>
        <dbReference type="ARBA" id="ARBA00023002"/>
    </source>
</evidence>
<keyword evidence="2" id="KW-0274">FAD</keyword>
<dbReference type="PANTHER" id="PTHR48105">
    <property type="entry name" value="THIOREDOXIN REDUCTASE 1-RELATED-RELATED"/>
    <property type="match status" value="1"/>
</dbReference>
<dbReference type="PRINTS" id="PR00469">
    <property type="entry name" value="PNDRDTASEII"/>
</dbReference>
<keyword evidence="4" id="KW-1015">Disulfide bond</keyword>
<dbReference type="STRING" id="1797245.A2949_00820"/>
<name>A0A1F4XZI4_9BACT</name>
<dbReference type="InterPro" id="IPR036188">
    <property type="entry name" value="FAD/NAD-bd_sf"/>
</dbReference>
<dbReference type="InterPro" id="IPR023753">
    <property type="entry name" value="FAD/NAD-binding_dom"/>
</dbReference>
<accession>A0A1F4XZI4</accession>
<dbReference type="Gene3D" id="3.50.50.60">
    <property type="entry name" value="FAD/NAD(P)-binding domain"/>
    <property type="match status" value="2"/>
</dbReference>
<dbReference type="GO" id="GO:0016668">
    <property type="term" value="F:oxidoreductase activity, acting on a sulfur group of donors, NAD(P) as acceptor"/>
    <property type="evidence" value="ECO:0007669"/>
    <property type="project" value="UniProtKB-ARBA"/>
</dbReference>
<evidence type="ECO:0000256" key="4">
    <source>
        <dbReference type="ARBA" id="ARBA00023157"/>
    </source>
</evidence>
<evidence type="ECO:0000313" key="7">
    <source>
        <dbReference type="EMBL" id="OGC87051.1"/>
    </source>
</evidence>
<evidence type="ECO:0000256" key="2">
    <source>
        <dbReference type="ARBA" id="ARBA00022827"/>
    </source>
</evidence>
<dbReference type="PROSITE" id="PS00573">
    <property type="entry name" value="PYRIDINE_REDOX_2"/>
    <property type="match status" value="1"/>
</dbReference>
<dbReference type="InterPro" id="IPR050097">
    <property type="entry name" value="Ferredoxin-NADP_redctase_2"/>
</dbReference>
<sequence length="308" mass="33024">MYDLAIIGGGPASVAAGVYAARKRLSTVFIAEVIGGQSTDSQDVQNWIGTPHIAGLQMAKQLETHLREYAGEVLDLKLGEWANKIEHTSEGFSIKTNTAIYTAKTVLLATGGTRKKLEAKGAAEFEHKGVTYCASCDGPLFSGQDVAVVGGGNAGFETAAQLLAYAKSVTLIHRHKEFLRADKATVDAVLAHPNMKTLTPHEPVEVKGEQFVKAIVTKNIETGDRVETPIAGIFVEIGMLPGTDLVKGLVDFDEWNHIKVDARTQRASLPGIWAAGDCSDGLYHQNNIAAGDAVKALEDLYYYLKAAK</sequence>
<evidence type="ECO:0000259" key="6">
    <source>
        <dbReference type="Pfam" id="PF07992"/>
    </source>
</evidence>
<gene>
    <name evidence="7" type="ORF">A2949_00820</name>
</gene>
<evidence type="ECO:0000256" key="1">
    <source>
        <dbReference type="ARBA" id="ARBA00022630"/>
    </source>
</evidence>
<feature type="domain" description="FAD/NAD(P)-binding" evidence="6">
    <location>
        <begin position="2"/>
        <end position="286"/>
    </location>
</feature>
<dbReference type="Proteomes" id="UP000178585">
    <property type="component" value="Unassembled WGS sequence"/>
</dbReference>
<keyword evidence="5" id="KW-0676">Redox-active center</keyword>